<evidence type="ECO:0000313" key="3">
    <source>
        <dbReference type="Proteomes" id="UP000499080"/>
    </source>
</evidence>
<accession>A0A4Y2W3I5</accession>
<comment type="caution">
    <text evidence="2">The sequence shown here is derived from an EMBL/GenBank/DDBJ whole genome shotgun (WGS) entry which is preliminary data.</text>
</comment>
<evidence type="ECO:0000256" key="1">
    <source>
        <dbReference type="SAM" id="MobiDB-lite"/>
    </source>
</evidence>
<evidence type="ECO:0000313" key="2">
    <source>
        <dbReference type="EMBL" id="GBO31126.1"/>
    </source>
</evidence>
<dbReference type="AlphaFoldDB" id="A0A4Y2W3I5"/>
<dbReference type="Proteomes" id="UP000499080">
    <property type="component" value="Unassembled WGS sequence"/>
</dbReference>
<name>A0A4Y2W3I5_ARAVE</name>
<gene>
    <name evidence="2" type="ORF">AVEN_168157_1</name>
</gene>
<reference evidence="2 3" key="1">
    <citation type="journal article" date="2019" name="Sci. Rep.">
        <title>Orb-weaving spider Araneus ventricosus genome elucidates the spidroin gene catalogue.</title>
        <authorList>
            <person name="Kono N."/>
            <person name="Nakamura H."/>
            <person name="Ohtoshi R."/>
            <person name="Moran D.A.P."/>
            <person name="Shinohara A."/>
            <person name="Yoshida Y."/>
            <person name="Fujiwara M."/>
            <person name="Mori M."/>
            <person name="Tomita M."/>
            <person name="Arakawa K."/>
        </authorList>
    </citation>
    <scope>NUCLEOTIDE SEQUENCE [LARGE SCALE GENOMIC DNA]</scope>
</reference>
<sequence>MTRNHPGSSEKQLPRQDSETEVEAITGHSPTLPKGGKLHHQSGDAITMLTMEMRTHLHIQWFLIHEPIVTPVGSEVCKIKVIKNVFQTNELIIKGGFFIA</sequence>
<feature type="region of interest" description="Disordered" evidence="1">
    <location>
        <begin position="1"/>
        <end position="40"/>
    </location>
</feature>
<dbReference type="EMBL" id="BGPR01054353">
    <property type="protein sequence ID" value="GBO31126.1"/>
    <property type="molecule type" value="Genomic_DNA"/>
</dbReference>
<keyword evidence="3" id="KW-1185">Reference proteome</keyword>
<organism evidence="2 3">
    <name type="scientific">Araneus ventricosus</name>
    <name type="common">Orbweaver spider</name>
    <name type="synonym">Epeira ventricosa</name>
    <dbReference type="NCBI Taxonomy" id="182803"/>
    <lineage>
        <taxon>Eukaryota</taxon>
        <taxon>Metazoa</taxon>
        <taxon>Ecdysozoa</taxon>
        <taxon>Arthropoda</taxon>
        <taxon>Chelicerata</taxon>
        <taxon>Arachnida</taxon>
        <taxon>Araneae</taxon>
        <taxon>Araneomorphae</taxon>
        <taxon>Entelegynae</taxon>
        <taxon>Araneoidea</taxon>
        <taxon>Araneidae</taxon>
        <taxon>Araneus</taxon>
    </lineage>
</organism>
<proteinExistence type="predicted"/>
<feature type="compositionally biased region" description="Polar residues" evidence="1">
    <location>
        <begin position="1"/>
        <end position="11"/>
    </location>
</feature>
<protein>
    <submittedName>
        <fullName evidence="2">Uncharacterized protein</fullName>
    </submittedName>
</protein>